<feature type="chain" id="PRO_5040404843" evidence="1">
    <location>
        <begin position="22"/>
        <end position="123"/>
    </location>
</feature>
<proteinExistence type="predicted"/>
<dbReference type="Proteomes" id="UP001151699">
    <property type="component" value="Chromosome X"/>
</dbReference>
<evidence type="ECO:0000313" key="2">
    <source>
        <dbReference type="EMBL" id="KAJ6638552.1"/>
    </source>
</evidence>
<protein>
    <submittedName>
        <fullName evidence="2">Uncharacterized protein</fullName>
    </submittedName>
</protein>
<keyword evidence="1" id="KW-0732">Signal</keyword>
<comment type="caution">
    <text evidence="2">The sequence shown here is derived from an EMBL/GenBank/DDBJ whole genome shotgun (WGS) entry which is preliminary data.</text>
</comment>
<feature type="signal peptide" evidence="1">
    <location>
        <begin position="1"/>
        <end position="21"/>
    </location>
</feature>
<accession>A0A9Q0RZG5</accession>
<dbReference type="EMBL" id="WJQU01000003">
    <property type="protein sequence ID" value="KAJ6638552.1"/>
    <property type="molecule type" value="Genomic_DNA"/>
</dbReference>
<reference evidence="2" key="1">
    <citation type="submission" date="2022-07" db="EMBL/GenBank/DDBJ databases">
        <authorList>
            <person name="Trinca V."/>
            <person name="Uliana J.V.C."/>
            <person name="Torres T.T."/>
            <person name="Ward R.J."/>
            <person name="Monesi N."/>
        </authorList>
    </citation>
    <scope>NUCLEOTIDE SEQUENCE</scope>
    <source>
        <strain evidence="2">HSMRA1968</strain>
        <tissue evidence="2">Whole embryos</tissue>
    </source>
</reference>
<dbReference type="AlphaFoldDB" id="A0A9Q0RZG5"/>
<evidence type="ECO:0000256" key="1">
    <source>
        <dbReference type="SAM" id="SignalP"/>
    </source>
</evidence>
<keyword evidence="3" id="KW-1185">Reference proteome</keyword>
<sequence>MYLKIVFLLLCALAFSHLSTAEPTEVMKLACELAKENVLWLPVANRKCITGCLKDSHHTILILNRCTPDLAPGEPEQPFYKDGFCRKVTRSRSIKDFVENKLKGRMYCVDNGLPSAGLVLVIA</sequence>
<organism evidence="2 3">
    <name type="scientific">Pseudolycoriella hygida</name>
    <dbReference type="NCBI Taxonomy" id="35572"/>
    <lineage>
        <taxon>Eukaryota</taxon>
        <taxon>Metazoa</taxon>
        <taxon>Ecdysozoa</taxon>
        <taxon>Arthropoda</taxon>
        <taxon>Hexapoda</taxon>
        <taxon>Insecta</taxon>
        <taxon>Pterygota</taxon>
        <taxon>Neoptera</taxon>
        <taxon>Endopterygota</taxon>
        <taxon>Diptera</taxon>
        <taxon>Nematocera</taxon>
        <taxon>Sciaroidea</taxon>
        <taxon>Sciaridae</taxon>
        <taxon>Pseudolycoriella</taxon>
    </lineage>
</organism>
<gene>
    <name evidence="2" type="ORF">Bhyg_11289</name>
</gene>
<name>A0A9Q0RZG5_9DIPT</name>
<evidence type="ECO:0000313" key="3">
    <source>
        <dbReference type="Proteomes" id="UP001151699"/>
    </source>
</evidence>